<dbReference type="Gene3D" id="2.30.29.30">
    <property type="entry name" value="Pleckstrin-homology domain (PH domain)/Phosphotyrosine-binding domain (PTB)"/>
    <property type="match status" value="1"/>
</dbReference>
<evidence type="ECO:0000259" key="18">
    <source>
        <dbReference type="PROSITE" id="PS50011"/>
    </source>
</evidence>
<dbReference type="InterPro" id="IPR036028">
    <property type="entry name" value="SH3-like_dom_sf"/>
</dbReference>
<dbReference type="GO" id="GO:0005737">
    <property type="term" value="C:cytoplasm"/>
    <property type="evidence" value="ECO:0007669"/>
    <property type="project" value="UniProtKB-SubCell"/>
</dbReference>
<keyword evidence="7 12" id="KW-0547">Nucleotide-binding</keyword>
<protein>
    <recommendedName>
        <fullName evidence="23">Non-specific serine/threonine protein kinase</fullName>
    </recommendedName>
</protein>
<evidence type="ECO:0000259" key="16">
    <source>
        <dbReference type="PROSITE" id="PS50003"/>
    </source>
</evidence>
<evidence type="ECO:0000256" key="14">
    <source>
        <dbReference type="SAM" id="MobiDB-lite"/>
    </source>
</evidence>
<reference evidence="21 22" key="1">
    <citation type="submission" date="2024-11" db="EMBL/GenBank/DDBJ databases">
        <title>Chromosome-level genome assembly of the freshwater bivalve Anodonta woodiana.</title>
        <authorList>
            <person name="Chen X."/>
        </authorList>
    </citation>
    <scope>NUCLEOTIDE SEQUENCE [LARGE SCALE GENOMIC DNA]</scope>
    <source>
        <strain evidence="21">MN2024</strain>
        <tissue evidence="21">Gills</tissue>
    </source>
</reference>
<evidence type="ECO:0000256" key="10">
    <source>
        <dbReference type="ARBA" id="ARBA00023319"/>
    </source>
</evidence>
<evidence type="ECO:0000256" key="2">
    <source>
        <dbReference type="ARBA" id="ARBA00006692"/>
    </source>
</evidence>
<evidence type="ECO:0000259" key="19">
    <source>
        <dbReference type="PROSITE" id="PS50835"/>
    </source>
</evidence>
<accession>A0ABD3V360</accession>
<dbReference type="FunFam" id="1.10.510.10:FF:000571">
    <property type="entry name" value="Maternal embryonic leucine zipper kinase"/>
    <property type="match status" value="1"/>
</dbReference>
<feature type="compositionally biased region" description="Polar residues" evidence="14">
    <location>
        <begin position="494"/>
        <end position="510"/>
    </location>
</feature>
<dbReference type="InterPro" id="IPR000219">
    <property type="entry name" value="DH_dom"/>
</dbReference>
<dbReference type="Gene3D" id="1.10.510.10">
    <property type="entry name" value="Transferase(Phosphotransferase) domain 1"/>
    <property type="match status" value="1"/>
</dbReference>
<dbReference type="SUPFAM" id="SSF48065">
    <property type="entry name" value="DBL homology domain (DH-domain)"/>
    <property type="match status" value="1"/>
</dbReference>
<dbReference type="EMBL" id="JBJQND010000014">
    <property type="protein sequence ID" value="KAL3855028.1"/>
    <property type="molecule type" value="Genomic_DNA"/>
</dbReference>
<feature type="domain" description="Fibronectin type-III" evidence="20">
    <location>
        <begin position="905"/>
        <end position="1002"/>
    </location>
</feature>
<dbReference type="PRINTS" id="PR00014">
    <property type="entry name" value="FNTYPEIII"/>
</dbReference>
<dbReference type="SMART" id="SM00233">
    <property type="entry name" value="PH"/>
    <property type="match status" value="1"/>
</dbReference>
<dbReference type="Pfam" id="PF00621">
    <property type="entry name" value="RhoGEF"/>
    <property type="match status" value="1"/>
</dbReference>
<dbReference type="InterPro" id="IPR001452">
    <property type="entry name" value="SH3_domain"/>
</dbReference>
<feature type="region of interest" description="Disordered" evidence="14">
    <location>
        <begin position="491"/>
        <end position="670"/>
    </location>
</feature>
<evidence type="ECO:0008006" key="23">
    <source>
        <dbReference type="Google" id="ProtNLM"/>
    </source>
</evidence>
<dbReference type="SMART" id="SM00220">
    <property type="entry name" value="S_TKc"/>
    <property type="match status" value="1"/>
</dbReference>
<dbReference type="PROSITE" id="PS50002">
    <property type="entry name" value="SH3"/>
    <property type="match status" value="1"/>
</dbReference>
<dbReference type="InterPro" id="IPR035899">
    <property type="entry name" value="DBL_dom_sf"/>
</dbReference>
<evidence type="ECO:0000313" key="21">
    <source>
        <dbReference type="EMBL" id="KAL3855028.1"/>
    </source>
</evidence>
<feature type="compositionally biased region" description="Polar residues" evidence="14">
    <location>
        <begin position="550"/>
        <end position="566"/>
    </location>
</feature>
<dbReference type="InterPro" id="IPR013098">
    <property type="entry name" value="Ig_I-set"/>
</dbReference>
<dbReference type="PROSITE" id="PS50853">
    <property type="entry name" value="FN3"/>
    <property type="match status" value="1"/>
</dbReference>
<dbReference type="PANTHER" id="PTHR22826">
    <property type="entry name" value="RHO GUANINE EXCHANGE FACTOR-RELATED"/>
    <property type="match status" value="1"/>
</dbReference>
<evidence type="ECO:0000256" key="8">
    <source>
        <dbReference type="ARBA" id="ARBA00022840"/>
    </source>
</evidence>
<dbReference type="Gene3D" id="2.30.30.40">
    <property type="entry name" value="SH3 Domains"/>
    <property type="match status" value="1"/>
</dbReference>
<dbReference type="SMART" id="SM00060">
    <property type="entry name" value="FN3"/>
    <property type="match status" value="1"/>
</dbReference>
<evidence type="ECO:0000256" key="6">
    <source>
        <dbReference type="ARBA" id="ARBA00022737"/>
    </source>
</evidence>
<gene>
    <name evidence="21" type="ORF">ACJMK2_014258</name>
</gene>
<dbReference type="Proteomes" id="UP001634394">
    <property type="component" value="Unassembled WGS sequence"/>
</dbReference>
<dbReference type="InterPro" id="IPR003961">
    <property type="entry name" value="FN3_dom"/>
</dbReference>
<feature type="domain" description="PH" evidence="16">
    <location>
        <begin position="348"/>
        <end position="465"/>
    </location>
</feature>
<feature type="domain" description="DH" evidence="17">
    <location>
        <begin position="160"/>
        <end position="336"/>
    </location>
</feature>
<dbReference type="InterPro" id="IPR051336">
    <property type="entry name" value="RhoGEF_Guanine_NuclExch_SF"/>
</dbReference>
<dbReference type="InterPro" id="IPR001331">
    <property type="entry name" value="GDS_CDC24_CS"/>
</dbReference>
<dbReference type="InterPro" id="IPR001849">
    <property type="entry name" value="PH_domain"/>
</dbReference>
<dbReference type="PROSITE" id="PS50011">
    <property type="entry name" value="PROTEIN_KINASE_DOM"/>
    <property type="match status" value="1"/>
</dbReference>
<evidence type="ECO:0000313" key="22">
    <source>
        <dbReference type="Proteomes" id="UP001634394"/>
    </source>
</evidence>
<evidence type="ECO:0000256" key="5">
    <source>
        <dbReference type="ARBA" id="ARBA00022658"/>
    </source>
</evidence>
<feature type="region of interest" description="Disordered" evidence="14">
    <location>
        <begin position="120"/>
        <end position="152"/>
    </location>
</feature>
<dbReference type="InterPro" id="IPR008271">
    <property type="entry name" value="Ser/Thr_kinase_AS"/>
</dbReference>
<evidence type="ECO:0000256" key="9">
    <source>
        <dbReference type="ARBA" id="ARBA00023157"/>
    </source>
</evidence>
<keyword evidence="10" id="KW-0393">Immunoglobulin domain</keyword>
<dbReference type="InterPro" id="IPR007110">
    <property type="entry name" value="Ig-like_dom"/>
</dbReference>
<dbReference type="SMART" id="SM00409">
    <property type="entry name" value="IG"/>
    <property type="match status" value="1"/>
</dbReference>
<dbReference type="SUPFAM" id="SSF50044">
    <property type="entry name" value="SH3-domain"/>
    <property type="match status" value="1"/>
</dbReference>
<dbReference type="SUPFAM" id="SSF49265">
    <property type="entry name" value="Fibronectin type III"/>
    <property type="match status" value="1"/>
</dbReference>
<dbReference type="InterPro" id="IPR003599">
    <property type="entry name" value="Ig_sub"/>
</dbReference>
<dbReference type="Gene3D" id="3.30.200.20">
    <property type="entry name" value="Phosphorylase Kinase, domain 1"/>
    <property type="match status" value="1"/>
</dbReference>
<dbReference type="Pfam" id="PF00041">
    <property type="entry name" value="fn3"/>
    <property type="match status" value="1"/>
</dbReference>
<keyword evidence="6" id="KW-0677">Repeat</keyword>
<dbReference type="PROSITE" id="PS50003">
    <property type="entry name" value="PH_DOMAIN"/>
    <property type="match status" value="1"/>
</dbReference>
<evidence type="ECO:0000256" key="1">
    <source>
        <dbReference type="ARBA" id="ARBA00004496"/>
    </source>
</evidence>
<dbReference type="Pfam" id="PF07679">
    <property type="entry name" value="I-set"/>
    <property type="match status" value="1"/>
</dbReference>
<dbReference type="Pfam" id="PF00069">
    <property type="entry name" value="Pkinase"/>
    <property type="match status" value="1"/>
</dbReference>
<dbReference type="Gene3D" id="2.60.40.10">
    <property type="entry name" value="Immunoglobulins"/>
    <property type="match status" value="2"/>
</dbReference>
<keyword evidence="3 11" id="KW-0728">SH3 domain</keyword>
<organism evidence="21 22">
    <name type="scientific">Sinanodonta woodiana</name>
    <name type="common">Chinese pond mussel</name>
    <name type="synonym">Anodonta woodiana</name>
    <dbReference type="NCBI Taxonomy" id="1069815"/>
    <lineage>
        <taxon>Eukaryota</taxon>
        <taxon>Metazoa</taxon>
        <taxon>Spiralia</taxon>
        <taxon>Lophotrochozoa</taxon>
        <taxon>Mollusca</taxon>
        <taxon>Bivalvia</taxon>
        <taxon>Autobranchia</taxon>
        <taxon>Heteroconchia</taxon>
        <taxon>Palaeoheterodonta</taxon>
        <taxon>Unionida</taxon>
        <taxon>Unionoidea</taxon>
        <taxon>Unionidae</taxon>
        <taxon>Unioninae</taxon>
        <taxon>Sinanodonta</taxon>
    </lineage>
</organism>
<keyword evidence="13" id="KW-0175">Coiled coil</keyword>
<dbReference type="GO" id="GO:0005524">
    <property type="term" value="F:ATP binding"/>
    <property type="evidence" value="ECO:0007669"/>
    <property type="project" value="UniProtKB-UniRule"/>
</dbReference>
<keyword evidence="8 12" id="KW-0067">ATP-binding</keyword>
<dbReference type="InterPro" id="IPR055251">
    <property type="entry name" value="SOS1_NGEF_PH"/>
</dbReference>
<dbReference type="CDD" id="cd00160">
    <property type="entry name" value="RhoGEF"/>
    <property type="match status" value="1"/>
</dbReference>
<dbReference type="InterPro" id="IPR011009">
    <property type="entry name" value="Kinase-like_dom_sf"/>
</dbReference>
<feature type="binding site" evidence="12">
    <location>
        <position position="1051"/>
    </location>
    <ligand>
        <name>ATP</name>
        <dbReference type="ChEBI" id="CHEBI:30616"/>
    </ligand>
</feature>
<feature type="compositionally biased region" description="Polar residues" evidence="14">
    <location>
        <begin position="128"/>
        <end position="137"/>
    </location>
</feature>
<dbReference type="InterPro" id="IPR003598">
    <property type="entry name" value="Ig_sub2"/>
</dbReference>
<dbReference type="InterPro" id="IPR047053">
    <property type="entry name" value="Kalirin_TRIO_SH3_2"/>
</dbReference>
<dbReference type="FunFam" id="2.60.40.10:FF:000032">
    <property type="entry name" value="palladin isoform X1"/>
    <property type="match status" value="1"/>
</dbReference>
<keyword evidence="4" id="KW-0963">Cytoplasm</keyword>
<dbReference type="SUPFAM" id="SSF48726">
    <property type="entry name" value="Immunoglobulin"/>
    <property type="match status" value="1"/>
</dbReference>
<name>A0ABD3V360_SINWO</name>
<feature type="compositionally biased region" description="Polar residues" evidence="14">
    <location>
        <begin position="628"/>
        <end position="670"/>
    </location>
</feature>
<dbReference type="Gene3D" id="1.20.900.10">
    <property type="entry name" value="Dbl homology (DH) domain"/>
    <property type="match status" value="1"/>
</dbReference>
<dbReference type="InterPro" id="IPR036179">
    <property type="entry name" value="Ig-like_dom_sf"/>
</dbReference>
<feature type="domain" description="Protein kinase" evidence="18">
    <location>
        <begin position="1022"/>
        <end position="1276"/>
    </location>
</feature>
<dbReference type="InterPro" id="IPR017441">
    <property type="entry name" value="Protein_kinase_ATP_BS"/>
</dbReference>
<evidence type="ECO:0000259" key="17">
    <source>
        <dbReference type="PROSITE" id="PS50010"/>
    </source>
</evidence>
<comment type="similarity">
    <text evidence="2">Belongs to the protein kinase superfamily. CAMK Ser/Thr protein kinase family.</text>
</comment>
<evidence type="ECO:0000259" key="20">
    <source>
        <dbReference type="PROSITE" id="PS50853"/>
    </source>
</evidence>
<dbReference type="PROSITE" id="PS00108">
    <property type="entry name" value="PROTEIN_KINASE_ST"/>
    <property type="match status" value="1"/>
</dbReference>
<dbReference type="PROSITE" id="PS00741">
    <property type="entry name" value="DH_1"/>
    <property type="match status" value="1"/>
</dbReference>
<sequence>MGDTISTPGSRHPSPTEDIRDVAVKFNQDGSEVHDEKVVAPEVIMATPKPNLEVTNEEPTDEAPDIEIPPPMPVQDPSHMLVLGSQVSNQEDLAAKFASTLSLKTRAESSLDLANEIENLVKQRTDPQSDQTGSDSGAETGGEESTQDKKEAERLKYLTKRRYVMQELIETERDYVKDLGTVVEGYMKYMSENPMPDDMNGKDKIVFGNIHQIYDWHKETFQAELEKCEEDAERLGLTFTRYERRLYMYVKYCENKPKSEFVVAEYVDTYFEEIRQKLGHKLHLADLLIKPVQRIMKYQLLLKDILKYTEKAGLDATALRKACEVMCVVPKAANDMMQVGRLQGFDGKITAQGKLLLQDTLLVAEISSKLTQPKFKERRVFLFEQIIIFSEMIEKKKGSMSNANYIFKNSIKVNKMSMSEKVEDNDPLKFLLTDLTPGSDIKFIIQAPAEDVKHTWTQEIQKILEMQGDFLRALQSPIAFMKELTKELSAPELGNTSKEGQLRKTQSQPQPGRGDNPMTAKNLLKCRTRESPKHSRCKSVPDPLKEVVHTSGNKDQQKMSCPSSPIETPKEFGHTTDNNLEGLNTARSSSNPSLSDIDASASDGSETSKPKKTIFEGFRNTLRKSKNENSSSAKVDASSFDNSADNECQRTKVGNTASGSAGKQLNMDNLDGSDQNVLRTDGNLTHGKILYDYTAVKEDEVSVIKGETVQILATNQYNMFLIHRPANMTSPAAEGWIPSYVIGPKDGEGSLKRSTWQMFKLKKPVFKSEKSVGCVSPISMDRKSRTLPRAKEGTSKLHSPDFMYEMSPSVHTPLTSITVQAGDTATLMCRVCGRPRPSIMWKFKDSIVIVPNGRTLMSYGEDGVATLQISQVTVSDSGEYSCVATSEIGGVFTRATMTVMDRPGPPTKPQIMNQVGTAVHLEWSPPPTSHYGGQIQGYTIEYKEAGCDHWLSAIPYVPNTSQVLGDLMPGVTYQFRVFANNTIGRSHPSLSSDYVCIPTESELSEREDASYAIWKTTFDNDFSEMEELGRGRFAVVKRCIQKCSGQVLAAKLISSSLQSKEAVETEFNTLQSLQHINLVRVFDLYETSNSLIIIMQLMHAGRLFDFICSKSQFDELECAEFIQQLLDVVQYLHNCRIAHLDIKPENLLVEVGTGSTNLKLIDFGDARHIYNNYYIHQLPGNPEFLAPEIVGGTPVGLLTDIWSVGVILYVMLSGVSPFLDESEEETCSNILRNDYCFPEEFFAGISPEAKDLISSILVEDLSKRPTVQVCMESSWMKKAIVNKSSQLHQKPIPTARLADFIKRRSHQVLRSED</sequence>
<evidence type="ECO:0000256" key="13">
    <source>
        <dbReference type="SAM" id="Coils"/>
    </source>
</evidence>
<proteinExistence type="inferred from homology"/>
<feature type="region of interest" description="Disordered" evidence="14">
    <location>
        <begin position="48"/>
        <end position="75"/>
    </location>
</feature>
<feature type="domain" description="Ig-like" evidence="19">
    <location>
        <begin position="808"/>
        <end position="898"/>
    </location>
</feature>
<dbReference type="SMART" id="SM00408">
    <property type="entry name" value="IGc2"/>
    <property type="match status" value="1"/>
</dbReference>
<evidence type="ECO:0000259" key="15">
    <source>
        <dbReference type="PROSITE" id="PS50002"/>
    </source>
</evidence>
<feature type="compositionally biased region" description="Polar residues" evidence="14">
    <location>
        <begin position="575"/>
        <end position="594"/>
    </location>
</feature>
<feature type="coiled-coil region" evidence="13">
    <location>
        <begin position="218"/>
        <end position="245"/>
    </location>
</feature>
<dbReference type="SUPFAM" id="SSF56112">
    <property type="entry name" value="Protein kinase-like (PK-like)"/>
    <property type="match status" value="1"/>
</dbReference>
<dbReference type="SUPFAM" id="SSF50729">
    <property type="entry name" value="PH domain-like"/>
    <property type="match status" value="1"/>
</dbReference>
<dbReference type="CDD" id="cd00063">
    <property type="entry name" value="FN3"/>
    <property type="match status" value="1"/>
</dbReference>
<comment type="caution">
    <text evidence="21">The sequence shown here is derived from an EMBL/GenBank/DDBJ whole genome shotgun (WGS) entry which is preliminary data.</text>
</comment>
<dbReference type="PANTHER" id="PTHR22826:SF106">
    <property type="entry name" value="TRIO, ISOFORM A"/>
    <property type="match status" value="1"/>
</dbReference>
<evidence type="ECO:0000256" key="4">
    <source>
        <dbReference type="ARBA" id="ARBA00022490"/>
    </source>
</evidence>
<dbReference type="Pfam" id="PF22697">
    <property type="entry name" value="SOS1_NGEF_PH"/>
    <property type="match status" value="1"/>
</dbReference>
<dbReference type="CDD" id="cd13241">
    <property type="entry name" value="PH2_Kalirin_Trio_p63RhoGEF"/>
    <property type="match status" value="1"/>
</dbReference>
<feature type="domain" description="SH3" evidence="15">
    <location>
        <begin position="682"/>
        <end position="747"/>
    </location>
</feature>
<dbReference type="SMART" id="SM00325">
    <property type="entry name" value="RhoGEF"/>
    <property type="match status" value="1"/>
</dbReference>
<feature type="compositionally biased region" description="Acidic residues" evidence="14">
    <location>
        <begin position="55"/>
        <end position="65"/>
    </location>
</feature>
<dbReference type="InterPro" id="IPR036116">
    <property type="entry name" value="FN3_sf"/>
</dbReference>
<dbReference type="FunFam" id="1.20.900.10:FF:000008">
    <property type="entry name" value="rho guanine nucleotide exchange factor 25"/>
    <property type="match status" value="1"/>
</dbReference>
<evidence type="ECO:0000256" key="3">
    <source>
        <dbReference type="ARBA" id="ARBA00022443"/>
    </source>
</evidence>
<keyword evidence="22" id="KW-1185">Reference proteome</keyword>
<evidence type="ECO:0000256" key="7">
    <source>
        <dbReference type="ARBA" id="ARBA00022741"/>
    </source>
</evidence>
<dbReference type="GO" id="GO:0005085">
    <property type="term" value="F:guanyl-nucleotide exchange factor activity"/>
    <property type="evidence" value="ECO:0007669"/>
    <property type="project" value="UniProtKB-KW"/>
</dbReference>
<keyword evidence="5" id="KW-0344">Guanine-nucleotide releasing factor</keyword>
<dbReference type="PROSITE" id="PS50010">
    <property type="entry name" value="DH_2"/>
    <property type="match status" value="1"/>
</dbReference>
<evidence type="ECO:0000256" key="11">
    <source>
        <dbReference type="PROSITE-ProRule" id="PRU00192"/>
    </source>
</evidence>
<keyword evidence="9" id="KW-1015">Disulfide bond</keyword>
<dbReference type="InterPro" id="IPR011993">
    <property type="entry name" value="PH-like_dom_sf"/>
</dbReference>
<dbReference type="PROSITE" id="PS50835">
    <property type="entry name" value="IG_LIKE"/>
    <property type="match status" value="1"/>
</dbReference>
<dbReference type="Pfam" id="PF23587">
    <property type="entry name" value="SH3_KALRN"/>
    <property type="match status" value="1"/>
</dbReference>
<dbReference type="PROSITE" id="PS00107">
    <property type="entry name" value="PROTEIN_KINASE_ATP"/>
    <property type="match status" value="1"/>
</dbReference>
<dbReference type="InterPro" id="IPR000719">
    <property type="entry name" value="Prot_kinase_dom"/>
</dbReference>
<evidence type="ECO:0000256" key="12">
    <source>
        <dbReference type="PROSITE-ProRule" id="PRU10141"/>
    </source>
</evidence>
<dbReference type="InterPro" id="IPR013783">
    <property type="entry name" value="Ig-like_fold"/>
</dbReference>
<comment type="subcellular location">
    <subcellularLocation>
        <location evidence="1">Cytoplasm</location>
    </subcellularLocation>
</comment>